<organism evidence="2 3">
    <name type="scientific">Chitinophaga terrae</name>
    <name type="common">ex Kim and Jung 2007</name>
    <dbReference type="NCBI Taxonomy" id="408074"/>
    <lineage>
        <taxon>Bacteria</taxon>
        <taxon>Pseudomonadati</taxon>
        <taxon>Bacteroidota</taxon>
        <taxon>Chitinophagia</taxon>
        <taxon>Chitinophagales</taxon>
        <taxon>Chitinophagaceae</taxon>
        <taxon>Chitinophaga</taxon>
    </lineage>
</organism>
<dbReference type="InterPro" id="IPR019587">
    <property type="entry name" value="Polyketide_cyclase/dehydratase"/>
</dbReference>
<name>A0A1H3YRN1_9BACT</name>
<keyword evidence="1" id="KW-0812">Transmembrane</keyword>
<dbReference type="Pfam" id="PF10604">
    <property type="entry name" value="Polyketide_cyc2"/>
    <property type="match status" value="1"/>
</dbReference>
<accession>A0A1H3YRN1</accession>
<dbReference type="Proteomes" id="UP000199656">
    <property type="component" value="Unassembled WGS sequence"/>
</dbReference>
<dbReference type="EMBL" id="FNRL01000003">
    <property type="protein sequence ID" value="SEA13871.1"/>
    <property type="molecule type" value="Genomic_DNA"/>
</dbReference>
<evidence type="ECO:0000256" key="1">
    <source>
        <dbReference type="SAM" id="Phobius"/>
    </source>
</evidence>
<evidence type="ECO:0000313" key="2">
    <source>
        <dbReference type="EMBL" id="SEA13871.1"/>
    </source>
</evidence>
<keyword evidence="3" id="KW-1185">Reference proteome</keyword>
<feature type="transmembrane region" description="Helical" evidence="1">
    <location>
        <begin position="6"/>
        <end position="25"/>
    </location>
</feature>
<dbReference type="SUPFAM" id="SSF55961">
    <property type="entry name" value="Bet v1-like"/>
    <property type="match status" value="1"/>
</dbReference>
<gene>
    <name evidence="2" type="ORF">SAMN05660909_00914</name>
</gene>
<dbReference type="CDD" id="cd07818">
    <property type="entry name" value="SRPBCC_1"/>
    <property type="match status" value="1"/>
</dbReference>
<protein>
    <submittedName>
        <fullName evidence="2">Polyketide cyclase / dehydrase and lipid transport</fullName>
    </submittedName>
</protein>
<dbReference type="Gene3D" id="3.30.530.20">
    <property type="match status" value="1"/>
</dbReference>
<dbReference type="OrthoDB" id="9807923at2"/>
<evidence type="ECO:0000313" key="3">
    <source>
        <dbReference type="Proteomes" id="UP000199656"/>
    </source>
</evidence>
<reference evidence="3" key="1">
    <citation type="submission" date="2016-10" db="EMBL/GenBank/DDBJ databases">
        <authorList>
            <person name="Varghese N."/>
            <person name="Submissions S."/>
        </authorList>
    </citation>
    <scope>NUCLEOTIDE SEQUENCE [LARGE SCALE GENOMIC DNA]</scope>
    <source>
        <strain evidence="3">DSM 23920</strain>
    </source>
</reference>
<keyword evidence="1" id="KW-0472">Membrane</keyword>
<dbReference type="AlphaFoldDB" id="A0A1H3YRN1"/>
<proteinExistence type="predicted"/>
<sequence length="180" mass="20060">MQTLFIILGAVAVLILGLFIFSLFLPSSVKIERSVFIPADAAVIFPLINHVRTWELWSPWQHLDPNIKMTYGEKESGAGASFSWVSQLRSVGSGHMTIAESRPDSFLATNMDFMRMGTAKGFFRLEPVTGGTVVTWEMICEIGSNPVRKIMGLMMDKWVGEDFNKGLQKIKELAGSKDSR</sequence>
<keyword evidence="1" id="KW-1133">Transmembrane helix</keyword>
<dbReference type="STRING" id="408074.SAMN05660909_00914"/>
<dbReference type="RefSeq" id="WP_089759138.1">
    <property type="nucleotide sequence ID" value="NZ_BKAT01000002.1"/>
</dbReference>
<dbReference type="InterPro" id="IPR023393">
    <property type="entry name" value="START-like_dom_sf"/>
</dbReference>